<keyword evidence="3" id="KW-1185">Reference proteome</keyword>
<feature type="signal peptide" evidence="1">
    <location>
        <begin position="1"/>
        <end position="26"/>
    </location>
</feature>
<comment type="caution">
    <text evidence="2">The sequence shown here is derived from an EMBL/GenBank/DDBJ whole genome shotgun (WGS) entry which is preliminary data.</text>
</comment>
<sequence>MRRLLTAAVASSSLLAAMAFTPEASAASAAEPRPRAVPATAAESDTGVQAAYFGAVDASNTATATIRAVAFTGVARVDFRLRLKGSAEPYLTVPNVPLKSGDGNAGYYTPRERLQLRPGRSYLDVDLTDTSGAHTLVPAAAFADTSTGVYAVAVTGATAASRPFQVKGQVFHRGAVGRVTGRLYDARTARPVGAEFELRPGASTEADQWTVTDVVSDPIEQPDGAYSVVLTARDEQGDTVRNQGGVDVSRPVQQFAGLTVAPETVDADHRTVTITGRLLGGDGAPQAGVRVRAEGPVAETVTDGGGAFSLTVNLSRSKFTLVAAAHGEYAQAVREVAVQTRAIPTTTVLSAPSGRVRVGSLATFTGQVTRAGADGKLVPLANQQVSLRFTTDTAPNRWVASATTDANGRYSAQVNVPESGTWTVTSHDPGGFFADSRSAPAPVAAAYPTEIVGATAPRTAAFRTDGFTFKGKLLRKGPSGAGTPVRSGLVRLLFSPDGRHWASKNTGSTRPDGSFEIPGLVTADGYWRADYAGQTAGTGDLPSSSAKIYVDSRYPTFIAPFDAGPEPVKKGRTLTVKGRITKYTGRTLPGAGAVLKIYFKPRGSAKWKAMASVKADRNGWFTKAFKASADGTWAAAYAGSGAYMGDWSEGDYVDVR</sequence>
<dbReference type="EMBL" id="JBHSIT010000004">
    <property type="protein sequence ID" value="MFC4908550.1"/>
    <property type="molecule type" value="Genomic_DNA"/>
</dbReference>
<evidence type="ECO:0000313" key="3">
    <source>
        <dbReference type="Proteomes" id="UP001595872"/>
    </source>
</evidence>
<protein>
    <recommendedName>
        <fullName evidence="4">Alpha-amylase</fullName>
    </recommendedName>
</protein>
<reference evidence="3" key="1">
    <citation type="journal article" date="2019" name="Int. J. Syst. Evol. Microbiol.">
        <title>The Global Catalogue of Microorganisms (GCM) 10K type strain sequencing project: providing services to taxonomists for standard genome sequencing and annotation.</title>
        <authorList>
            <consortium name="The Broad Institute Genomics Platform"/>
            <consortium name="The Broad Institute Genome Sequencing Center for Infectious Disease"/>
            <person name="Wu L."/>
            <person name="Ma J."/>
        </authorList>
    </citation>
    <scope>NUCLEOTIDE SEQUENCE [LARGE SCALE GENOMIC DNA]</scope>
    <source>
        <strain evidence="3">KLKA75</strain>
    </source>
</reference>
<evidence type="ECO:0000256" key="1">
    <source>
        <dbReference type="SAM" id="SignalP"/>
    </source>
</evidence>
<feature type="chain" id="PRO_5045259684" description="Alpha-amylase" evidence="1">
    <location>
        <begin position="27"/>
        <end position="656"/>
    </location>
</feature>
<evidence type="ECO:0000313" key="2">
    <source>
        <dbReference type="EMBL" id="MFC4908550.1"/>
    </source>
</evidence>
<dbReference type="InterPro" id="IPR013784">
    <property type="entry name" value="Carb-bd-like_fold"/>
</dbReference>
<evidence type="ECO:0008006" key="4">
    <source>
        <dbReference type="Google" id="ProtNLM"/>
    </source>
</evidence>
<organism evidence="2 3">
    <name type="scientific">Actinomadura gamaensis</name>
    <dbReference type="NCBI Taxonomy" id="1763541"/>
    <lineage>
        <taxon>Bacteria</taxon>
        <taxon>Bacillati</taxon>
        <taxon>Actinomycetota</taxon>
        <taxon>Actinomycetes</taxon>
        <taxon>Streptosporangiales</taxon>
        <taxon>Thermomonosporaceae</taxon>
        <taxon>Actinomadura</taxon>
    </lineage>
</organism>
<name>A0ABV9TZ23_9ACTN</name>
<dbReference type="SUPFAM" id="SSF49452">
    <property type="entry name" value="Starch-binding domain-like"/>
    <property type="match status" value="1"/>
</dbReference>
<accession>A0ABV9TZ23</accession>
<dbReference type="RefSeq" id="WP_378255316.1">
    <property type="nucleotide sequence ID" value="NZ_JBHSIT010000004.1"/>
</dbReference>
<proteinExistence type="predicted"/>
<gene>
    <name evidence="2" type="ORF">ACFPCY_14565</name>
</gene>
<keyword evidence="1" id="KW-0732">Signal</keyword>
<dbReference type="Proteomes" id="UP001595872">
    <property type="component" value="Unassembled WGS sequence"/>
</dbReference>